<dbReference type="Proteomes" id="UP000179807">
    <property type="component" value="Unassembled WGS sequence"/>
</dbReference>
<dbReference type="VEuPathDB" id="TrichDB:TRFO_16058"/>
<dbReference type="EMBL" id="MLAK01000485">
    <property type="protein sequence ID" value="OHT13734.1"/>
    <property type="molecule type" value="Genomic_DNA"/>
</dbReference>
<gene>
    <name evidence="2" type="ORF">TRFO_16058</name>
</gene>
<feature type="transmembrane region" description="Helical" evidence="1">
    <location>
        <begin position="57"/>
        <end position="78"/>
    </location>
</feature>
<sequence length="233" mass="26438">MGCCRFRQVKEENEKRLMTKTFEACVILQSIAVIVLCLISIYYFNSINISRYLPVDIVTMFIAVIFLTLIIIVVGWAAARSNTTFAWFFFHLFMVALLVIEIAVSLFTSDLSGFLKAAENIWNNDLEDRRDLQMNLLCCGFLNYTHPDENNQCPPSASSNCEEKLTSILLTLRNTATVSMFICFVIGLFFDFAGCAICFNPDIITVADHEREMSELAAQQMEMETFTNPFSTA</sequence>
<keyword evidence="1" id="KW-0472">Membrane</keyword>
<dbReference type="RefSeq" id="XP_068366870.1">
    <property type="nucleotide sequence ID" value="XM_068498751.1"/>
</dbReference>
<organism evidence="2 3">
    <name type="scientific">Tritrichomonas foetus</name>
    <dbReference type="NCBI Taxonomy" id="1144522"/>
    <lineage>
        <taxon>Eukaryota</taxon>
        <taxon>Metamonada</taxon>
        <taxon>Parabasalia</taxon>
        <taxon>Tritrichomonadida</taxon>
        <taxon>Tritrichomonadidae</taxon>
        <taxon>Tritrichomonas</taxon>
    </lineage>
</organism>
<keyword evidence="1" id="KW-0812">Transmembrane</keyword>
<name>A0A1J4KVL3_9EUKA</name>
<keyword evidence="1" id="KW-1133">Transmembrane helix</keyword>
<keyword evidence="3" id="KW-1185">Reference proteome</keyword>
<evidence type="ECO:0000313" key="2">
    <source>
        <dbReference type="EMBL" id="OHT13734.1"/>
    </source>
</evidence>
<reference evidence="2" key="1">
    <citation type="submission" date="2016-10" db="EMBL/GenBank/DDBJ databases">
        <authorList>
            <person name="Benchimol M."/>
            <person name="Almeida L.G."/>
            <person name="Vasconcelos A.T."/>
            <person name="Perreira-Neves A."/>
            <person name="Rosa I.A."/>
            <person name="Tasca T."/>
            <person name="Bogo M.R."/>
            <person name="de Souza W."/>
        </authorList>
    </citation>
    <scope>NUCLEOTIDE SEQUENCE [LARGE SCALE GENOMIC DNA]</scope>
    <source>
        <strain evidence="2">K</strain>
    </source>
</reference>
<proteinExistence type="predicted"/>
<dbReference type="AlphaFoldDB" id="A0A1J4KVL3"/>
<accession>A0A1J4KVL3</accession>
<evidence type="ECO:0000256" key="1">
    <source>
        <dbReference type="SAM" id="Phobius"/>
    </source>
</evidence>
<protein>
    <submittedName>
        <fullName evidence="2">Tetraspanin family protein</fullName>
    </submittedName>
</protein>
<dbReference type="GeneID" id="94833455"/>
<feature type="transmembrane region" description="Helical" evidence="1">
    <location>
        <begin position="85"/>
        <end position="107"/>
    </location>
</feature>
<comment type="caution">
    <text evidence="2">The sequence shown here is derived from an EMBL/GenBank/DDBJ whole genome shotgun (WGS) entry which is preliminary data.</text>
</comment>
<evidence type="ECO:0000313" key="3">
    <source>
        <dbReference type="Proteomes" id="UP000179807"/>
    </source>
</evidence>
<feature type="transmembrane region" description="Helical" evidence="1">
    <location>
        <begin position="178"/>
        <end position="199"/>
    </location>
</feature>
<feature type="transmembrane region" description="Helical" evidence="1">
    <location>
        <begin position="21"/>
        <end position="45"/>
    </location>
</feature>